<reference evidence="7" key="1">
    <citation type="submission" date="2017-05" db="EMBL/GenBank/DDBJ databases">
        <title>Dechlorination kinetics govern the competition between two new strains of the genus Sulfurospirillum.</title>
        <authorList>
            <person name="Buttet G.F."/>
            <person name="Murray A.M."/>
            <person name="Goris T."/>
            <person name="Burion M."/>
            <person name="Lin B."/>
            <person name="Rolle M."/>
            <person name="Maillard J."/>
        </authorList>
    </citation>
    <scope>NUCLEOTIDE SEQUENCE [LARGE SCALE GENOMIC DNA]</scope>
    <source>
        <strain evidence="7">SL2-1</strain>
    </source>
</reference>
<dbReference type="OrthoDB" id="9776746at2"/>
<dbReference type="PANTHER" id="PTHR24567">
    <property type="entry name" value="CRP FAMILY TRANSCRIPTIONAL REGULATORY PROTEIN"/>
    <property type="match status" value="1"/>
</dbReference>
<dbReference type="SUPFAM" id="SSF46785">
    <property type="entry name" value="Winged helix' DNA-binding domain"/>
    <property type="match status" value="1"/>
</dbReference>
<proteinExistence type="predicted"/>
<name>A0A1Y0HSE9_9BACT</name>
<dbReference type="CDD" id="cd00038">
    <property type="entry name" value="CAP_ED"/>
    <property type="match status" value="1"/>
</dbReference>
<dbReference type="PROSITE" id="PS51063">
    <property type="entry name" value="HTH_CRP_2"/>
    <property type="match status" value="1"/>
</dbReference>
<dbReference type="KEGG" id="suls:Sdiek1_2941"/>
<dbReference type="AlphaFoldDB" id="A0A1Y0HSE9"/>
<evidence type="ECO:0000256" key="3">
    <source>
        <dbReference type="ARBA" id="ARBA00023163"/>
    </source>
</evidence>
<evidence type="ECO:0000313" key="7">
    <source>
        <dbReference type="Proteomes" id="UP000196005"/>
    </source>
</evidence>
<dbReference type="InterPro" id="IPR050397">
    <property type="entry name" value="Env_Response_Regulators"/>
</dbReference>
<dbReference type="PANTHER" id="PTHR24567:SF26">
    <property type="entry name" value="REGULATORY PROTEIN YEIL"/>
    <property type="match status" value="1"/>
</dbReference>
<feature type="domain" description="HTH crp-type" evidence="5">
    <location>
        <begin position="140"/>
        <end position="205"/>
    </location>
</feature>
<gene>
    <name evidence="6" type="ORF">Sdiek1_2941</name>
</gene>
<dbReference type="SMART" id="SM00419">
    <property type="entry name" value="HTH_CRP"/>
    <property type="match status" value="1"/>
</dbReference>
<evidence type="ECO:0000259" key="5">
    <source>
        <dbReference type="PROSITE" id="PS51063"/>
    </source>
</evidence>
<dbReference type="GO" id="GO:0005829">
    <property type="term" value="C:cytosol"/>
    <property type="evidence" value="ECO:0007669"/>
    <property type="project" value="TreeGrafter"/>
</dbReference>
<dbReference type="GO" id="GO:0003700">
    <property type="term" value="F:DNA-binding transcription factor activity"/>
    <property type="evidence" value="ECO:0007669"/>
    <property type="project" value="TreeGrafter"/>
</dbReference>
<dbReference type="SUPFAM" id="SSF51206">
    <property type="entry name" value="cAMP-binding domain-like"/>
    <property type="match status" value="1"/>
</dbReference>
<dbReference type="PROSITE" id="PS50042">
    <property type="entry name" value="CNMP_BINDING_3"/>
    <property type="match status" value="1"/>
</dbReference>
<protein>
    <submittedName>
        <fullName evidence="6">Global nitrogen regulator</fullName>
    </submittedName>
</protein>
<feature type="domain" description="Cyclic nucleotide-binding" evidence="4">
    <location>
        <begin position="9"/>
        <end position="131"/>
    </location>
</feature>
<dbReference type="Proteomes" id="UP000196005">
    <property type="component" value="Chromosome"/>
</dbReference>
<dbReference type="InterPro" id="IPR036390">
    <property type="entry name" value="WH_DNA-bd_sf"/>
</dbReference>
<keyword evidence="7" id="KW-1185">Reference proteome</keyword>
<accession>A0A1Y0HSE9</accession>
<sequence length="205" mass="23635">MLSLNEFEFAKALSHEEFEYLMRHAKRVSIPKNTILFYQEDICKDILLLGKGEIELYMYGENDKKIPLYALKEGEQCVINTSSTISQTPAIGTAQSLSDVEGWMVSEEVVKHLMHQSPTYLNYVFSLFTIKLDALATLIQDIKFKKLDSRILEWLRTHHSNLVQATHEEIAEALGTSRVVVSRVLKDLEKQNLIRLHRKEIEILS</sequence>
<dbReference type="Pfam" id="PF13545">
    <property type="entry name" value="HTH_Crp_2"/>
    <property type="match status" value="1"/>
</dbReference>
<dbReference type="PRINTS" id="PR00034">
    <property type="entry name" value="HTHCRP"/>
</dbReference>
<dbReference type="GO" id="GO:0003677">
    <property type="term" value="F:DNA binding"/>
    <property type="evidence" value="ECO:0007669"/>
    <property type="project" value="UniProtKB-KW"/>
</dbReference>
<organism evidence="6 7">
    <name type="scientific">Sulfurospirillum diekertiae</name>
    <dbReference type="NCBI Taxonomy" id="1854492"/>
    <lineage>
        <taxon>Bacteria</taxon>
        <taxon>Pseudomonadati</taxon>
        <taxon>Campylobacterota</taxon>
        <taxon>Epsilonproteobacteria</taxon>
        <taxon>Campylobacterales</taxon>
        <taxon>Sulfurospirillaceae</taxon>
        <taxon>Sulfurospirillum</taxon>
    </lineage>
</organism>
<dbReference type="Pfam" id="PF00027">
    <property type="entry name" value="cNMP_binding"/>
    <property type="match status" value="1"/>
</dbReference>
<dbReference type="EMBL" id="CP021416">
    <property type="protein sequence ID" value="ARU50083.1"/>
    <property type="molecule type" value="Genomic_DNA"/>
</dbReference>
<dbReference type="Gene3D" id="2.60.120.10">
    <property type="entry name" value="Jelly Rolls"/>
    <property type="match status" value="1"/>
</dbReference>
<dbReference type="InterPro" id="IPR012318">
    <property type="entry name" value="HTH_CRP"/>
</dbReference>
<keyword evidence="2" id="KW-0238">DNA-binding</keyword>
<keyword evidence="1" id="KW-0805">Transcription regulation</keyword>
<dbReference type="InterPro" id="IPR018490">
    <property type="entry name" value="cNMP-bd_dom_sf"/>
</dbReference>
<dbReference type="InterPro" id="IPR036388">
    <property type="entry name" value="WH-like_DNA-bd_sf"/>
</dbReference>
<dbReference type="RefSeq" id="WP_087439745.1">
    <property type="nucleotide sequence ID" value="NZ_CP021416.1"/>
</dbReference>
<dbReference type="CDD" id="cd00092">
    <property type="entry name" value="HTH_CRP"/>
    <property type="match status" value="1"/>
</dbReference>
<evidence type="ECO:0000259" key="4">
    <source>
        <dbReference type="PROSITE" id="PS50042"/>
    </source>
</evidence>
<keyword evidence="3" id="KW-0804">Transcription</keyword>
<evidence type="ECO:0000256" key="1">
    <source>
        <dbReference type="ARBA" id="ARBA00023015"/>
    </source>
</evidence>
<dbReference type="InterPro" id="IPR014710">
    <property type="entry name" value="RmlC-like_jellyroll"/>
</dbReference>
<evidence type="ECO:0000313" key="6">
    <source>
        <dbReference type="EMBL" id="ARU50083.1"/>
    </source>
</evidence>
<evidence type="ECO:0000256" key="2">
    <source>
        <dbReference type="ARBA" id="ARBA00023125"/>
    </source>
</evidence>
<dbReference type="Gene3D" id="1.10.10.10">
    <property type="entry name" value="Winged helix-like DNA-binding domain superfamily/Winged helix DNA-binding domain"/>
    <property type="match status" value="1"/>
</dbReference>
<dbReference type="InterPro" id="IPR000595">
    <property type="entry name" value="cNMP-bd_dom"/>
</dbReference>